<dbReference type="InterPro" id="IPR035965">
    <property type="entry name" value="PAS-like_dom_sf"/>
</dbReference>
<dbReference type="PANTHER" id="PTHR43047:SF72">
    <property type="entry name" value="OSMOSENSING HISTIDINE PROTEIN KINASE SLN1"/>
    <property type="match status" value="1"/>
</dbReference>
<evidence type="ECO:0000259" key="10">
    <source>
        <dbReference type="PROSITE" id="PS50109"/>
    </source>
</evidence>
<dbReference type="SUPFAM" id="SSF55874">
    <property type="entry name" value="ATPase domain of HSP90 chaperone/DNA topoisomerase II/histidine kinase"/>
    <property type="match status" value="1"/>
</dbReference>
<comment type="function">
    <text evidence="8">May play the central regulatory role in sporulation. It may be an element of the effector pathway responsible for the activation of sporulation genes in response to nutritional stress. Spo0A may act in concert with spo0H (a sigma factor) to control the expression of some genes that are critical to the sporulation process.</text>
</comment>
<dbReference type="PROSITE" id="PS50110">
    <property type="entry name" value="RESPONSE_REGULATORY"/>
    <property type="match status" value="1"/>
</dbReference>
<proteinExistence type="predicted"/>
<feature type="modified residue" description="4-aspartylphosphate" evidence="9">
    <location>
        <position position="728"/>
    </location>
</feature>
<feature type="domain" description="Histidine kinase" evidence="10">
    <location>
        <begin position="429"/>
        <end position="652"/>
    </location>
</feature>
<dbReference type="Proteomes" id="UP001299546">
    <property type="component" value="Unassembled WGS sequence"/>
</dbReference>
<keyword evidence="5" id="KW-0808">Transferase</keyword>
<dbReference type="Pfam" id="PF00512">
    <property type="entry name" value="HisKA"/>
    <property type="match status" value="1"/>
</dbReference>
<evidence type="ECO:0000256" key="2">
    <source>
        <dbReference type="ARBA" id="ARBA00012438"/>
    </source>
</evidence>
<evidence type="ECO:0000256" key="9">
    <source>
        <dbReference type="PROSITE-ProRule" id="PRU00169"/>
    </source>
</evidence>
<dbReference type="SUPFAM" id="SSF47384">
    <property type="entry name" value="Homodimeric domain of signal transducing histidine kinase"/>
    <property type="match status" value="1"/>
</dbReference>
<dbReference type="CDD" id="cd00082">
    <property type="entry name" value="HisKA"/>
    <property type="match status" value="1"/>
</dbReference>
<keyword evidence="4 9" id="KW-0597">Phosphoprotein</keyword>
<dbReference type="InterPro" id="IPR005467">
    <property type="entry name" value="His_kinase_dom"/>
</dbReference>
<dbReference type="CDD" id="cd17546">
    <property type="entry name" value="REC_hyHK_CKI1_RcsC-like"/>
    <property type="match status" value="1"/>
</dbReference>
<dbReference type="InterPro" id="IPR004358">
    <property type="entry name" value="Sig_transdc_His_kin-like_C"/>
</dbReference>
<dbReference type="Gene3D" id="3.30.450.20">
    <property type="entry name" value="PAS domain"/>
    <property type="match status" value="1"/>
</dbReference>
<comment type="caution">
    <text evidence="12">The sequence shown here is derived from an EMBL/GenBank/DDBJ whole genome shotgun (WGS) entry which is preliminary data.</text>
</comment>
<dbReference type="Gene3D" id="3.30.565.10">
    <property type="entry name" value="Histidine kinase-like ATPase, C-terminal domain"/>
    <property type="match status" value="1"/>
</dbReference>
<dbReference type="SUPFAM" id="SSF55785">
    <property type="entry name" value="PYP-like sensor domain (PAS domain)"/>
    <property type="match status" value="1"/>
</dbReference>
<accession>A0ABS8DI10</accession>
<dbReference type="EMBL" id="JAJCIS010000008">
    <property type="protein sequence ID" value="MCB7388031.1"/>
    <property type="molecule type" value="Genomic_DNA"/>
</dbReference>
<evidence type="ECO:0000259" key="11">
    <source>
        <dbReference type="PROSITE" id="PS50110"/>
    </source>
</evidence>
<dbReference type="Pfam" id="PF02518">
    <property type="entry name" value="HATPase_c"/>
    <property type="match status" value="1"/>
</dbReference>
<feature type="domain" description="Response regulatory" evidence="11">
    <location>
        <begin position="676"/>
        <end position="797"/>
    </location>
</feature>
<dbReference type="RefSeq" id="WP_199882774.1">
    <property type="nucleotide sequence ID" value="NZ_JAJCIQ010000004.1"/>
</dbReference>
<keyword evidence="6" id="KW-0418">Kinase</keyword>
<dbReference type="PROSITE" id="PS50109">
    <property type="entry name" value="HIS_KIN"/>
    <property type="match status" value="1"/>
</dbReference>
<keyword evidence="13" id="KW-1185">Reference proteome</keyword>
<dbReference type="InterPro" id="IPR036097">
    <property type="entry name" value="HisK_dim/P_sf"/>
</dbReference>
<gene>
    <name evidence="12" type="ORF">LIZ65_12110</name>
</gene>
<evidence type="ECO:0000313" key="13">
    <source>
        <dbReference type="Proteomes" id="UP001299546"/>
    </source>
</evidence>
<protein>
    <recommendedName>
        <fullName evidence="3">Stage 0 sporulation protein A homolog</fullName>
        <ecNumber evidence="2">2.7.13.3</ecNumber>
    </recommendedName>
</protein>
<evidence type="ECO:0000313" key="12">
    <source>
        <dbReference type="EMBL" id="MCB7388031.1"/>
    </source>
</evidence>
<dbReference type="Gene3D" id="1.10.287.130">
    <property type="match status" value="1"/>
</dbReference>
<dbReference type="PANTHER" id="PTHR43047">
    <property type="entry name" value="TWO-COMPONENT HISTIDINE PROTEIN KINASE"/>
    <property type="match status" value="1"/>
</dbReference>
<dbReference type="Gene3D" id="3.40.50.2300">
    <property type="match status" value="1"/>
</dbReference>
<comment type="catalytic activity">
    <reaction evidence="1">
        <text>ATP + protein L-histidine = ADP + protein N-phospho-L-histidine.</text>
        <dbReference type="EC" id="2.7.13.3"/>
    </reaction>
</comment>
<sequence length="797" mass="90971">MKNGMFDGKEIFSEVLSETRIGLWRIQLDEGKEPRMYADATMLELLGIEETPTPEECYQAWYSRIEEPYYEMVENSLARMMNNEHAEVSYAWNHPVMGRIFVRCGGIEERDYEAGHSFRGYHQDISQTVMLVQERKMLKEYNTMFLESLKKLYFAVGMVNMADGRITVLKKPGDVSLDTGSAMQLDELIASISTLFPEQERERIKQDFSIETFRKKWKKGNAQFMGEYRRLLNGSYRWMAVDAYFMKREGEADLALVTIQDIHDRKQMEEQNEELQSIYKFTVQNEYDCVAITDLRTQRCRMQPSQRFGGDGGFIEGEERIINEVFLDFFVGKEDREEFQKETAVANILEHLRAGEKVFYTYFQSPAERGGRHKEFTARFYNEEKTKLFTCVRDIEQRVYVENKSREVLIEAFQTANSANEAKSEFLSKMSHDIRTPMNAIIGMTEIAERNVDNPKKVEECLGKINIANQHLMSLINEVLDMSSIESGKVDLALREFNMLVFMDGVRSMMSQQAEEKALDFTVEAKNIKHPQVAGDFVRLQKIAINIISNAIKYTHRGGRVHAVLEEIPSAHRDYAGFHLTVEDNGIGMSSEFQEKIFEPFSRESTVVNRVEGTGLGLSIVKNIVQMMKGNITVKSQPGEGTTICVTVYIKVADGKEADKQPENQKDYENIFHGEKVMVVEDNDLNIEIAQEILHMLGVCPVVALNGQEAVDKYLEDEDGTYAMILMDIQMPVMDGYQAAQAIRNTGKKDAGTIPIIAMTANAFAEDVNKAAECGMNGHVAKPIVIGKLVEEMSKWL</sequence>
<dbReference type="InterPro" id="IPR003661">
    <property type="entry name" value="HisK_dim/P_dom"/>
</dbReference>
<dbReference type="Pfam" id="PF00072">
    <property type="entry name" value="Response_reg"/>
    <property type="match status" value="1"/>
</dbReference>
<evidence type="ECO:0000256" key="5">
    <source>
        <dbReference type="ARBA" id="ARBA00022679"/>
    </source>
</evidence>
<keyword evidence="7" id="KW-0902">Two-component regulatory system</keyword>
<dbReference type="SUPFAM" id="SSF52172">
    <property type="entry name" value="CheY-like"/>
    <property type="match status" value="1"/>
</dbReference>
<dbReference type="SMART" id="SM00448">
    <property type="entry name" value="REC"/>
    <property type="match status" value="1"/>
</dbReference>
<dbReference type="SMART" id="SM00387">
    <property type="entry name" value="HATPase_c"/>
    <property type="match status" value="1"/>
</dbReference>
<evidence type="ECO:0000256" key="1">
    <source>
        <dbReference type="ARBA" id="ARBA00000085"/>
    </source>
</evidence>
<dbReference type="InterPro" id="IPR036890">
    <property type="entry name" value="HATPase_C_sf"/>
</dbReference>
<evidence type="ECO:0000256" key="4">
    <source>
        <dbReference type="ARBA" id="ARBA00022553"/>
    </source>
</evidence>
<name>A0ABS8DI10_9FIRM</name>
<dbReference type="EC" id="2.7.13.3" evidence="2"/>
<organism evidence="12 13">
    <name type="scientific">Bariatricus massiliensis</name>
    <dbReference type="NCBI Taxonomy" id="1745713"/>
    <lineage>
        <taxon>Bacteria</taxon>
        <taxon>Bacillati</taxon>
        <taxon>Bacillota</taxon>
        <taxon>Clostridia</taxon>
        <taxon>Lachnospirales</taxon>
        <taxon>Lachnospiraceae</taxon>
        <taxon>Bariatricus</taxon>
    </lineage>
</organism>
<dbReference type="InterPro" id="IPR001789">
    <property type="entry name" value="Sig_transdc_resp-reg_receiver"/>
</dbReference>
<reference evidence="12 13" key="1">
    <citation type="submission" date="2021-10" db="EMBL/GenBank/DDBJ databases">
        <title>Collection of gut derived symbiotic bacterial strains cultured from healthy donors.</title>
        <authorList>
            <person name="Lin H."/>
            <person name="Littmann E."/>
            <person name="Kohout C."/>
            <person name="Pamer E.G."/>
        </authorList>
    </citation>
    <scope>NUCLEOTIDE SEQUENCE [LARGE SCALE GENOMIC DNA]</scope>
    <source>
        <strain evidence="12 13">DFI.1.165</strain>
    </source>
</reference>
<dbReference type="InterPro" id="IPR011006">
    <property type="entry name" value="CheY-like_superfamily"/>
</dbReference>
<evidence type="ECO:0000256" key="7">
    <source>
        <dbReference type="ARBA" id="ARBA00023012"/>
    </source>
</evidence>
<dbReference type="InterPro" id="IPR003594">
    <property type="entry name" value="HATPase_dom"/>
</dbReference>
<evidence type="ECO:0000256" key="6">
    <source>
        <dbReference type="ARBA" id="ARBA00022777"/>
    </source>
</evidence>
<dbReference type="CDD" id="cd00075">
    <property type="entry name" value="HATPase"/>
    <property type="match status" value="1"/>
</dbReference>
<dbReference type="PRINTS" id="PR00344">
    <property type="entry name" value="BCTRLSENSOR"/>
</dbReference>
<dbReference type="SMART" id="SM00388">
    <property type="entry name" value="HisKA"/>
    <property type="match status" value="1"/>
</dbReference>
<evidence type="ECO:0000256" key="8">
    <source>
        <dbReference type="ARBA" id="ARBA00024867"/>
    </source>
</evidence>
<evidence type="ECO:0000256" key="3">
    <source>
        <dbReference type="ARBA" id="ARBA00018672"/>
    </source>
</evidence>